<accession>A0A0V1F6W8</accession>
<dbReference type="Proteomes" id="UP000054995">
    <property type="component" value="Unassembled WGS sequence"/>
</dbReference>
<feature type="region of interest" description="Disordered" evidence="1">
    <location>
        <begin position="29"/>
        <end position="61"/>
    </location>
</feature>
<evidence type="ECO:0000256" key="1">
    <source>
        <dbReference type="SAM" id="MobiDB-lite"/>
    </source>
</evidence>
<keyword evidence="4" id="KW-1185">Reference proteome</keyword>
<name>A0A0V1F6W8_TRIPS</name>
<reference evidence="3 4" key="1">
    <citation type="submission" date="2015-01" db="EMBL/GenBank/DDBJ databases">
        <title>Evolution of Trichinella species and genotypes.</title>
        <authorList>
            <person name="Korhonen P.K."/>
            <person name="Edoardo P."/>
            <person name="Giuseppe L.R."/>
            <person name="Gasser R.B."/>
        </authorList>
    </citation>
    <scope>NUCLEOTIDE SEQUENCE [LARGE SCALE GENOMIC DNA]</scope>
    <source>
        <strain evidence="3">ISS470</strain>
    </source>
</reference>
<dbReference type="EMBL" id="JYDT01000288">
    <property type="protein sequence ID" value="KRY80937.1"/>
    <property type="molecule type" value="Genomic_DNA"/>
</dbReference>
<dbReference type="AlphaFoldDB" id="A0A0V1F6W8"/>
<gene>
    <name evidence="2" type="ORF">T4D_10890</name>
    <name evidence="3" type="ORF">T4D_12570</name>
</gene>
<evidence type="ECO:0000313" key="2">
    <source>
        <dbReference type="EMBL" id="KRY80937.1"/>
    </source>
</evidence>
<comment type="caution">
    <text evidence="3">The sequence shown here is derived from an EMBL/GenBank/DDBJ whole genome shotgun (WGS) entry which is preliminary data.</text>
</comment>
<evidence type="ECO:0000313" key="4">
    <source>
        <dbReference type="Proteomes" id="UP000054995"/>
    </source>
</evidence>
<protein>
    <submittedName>
        <fullName evidence="3">Uncharacterized protein</fullName>
    </submittedName>
</protein>
<proteinExistence type="predicted"/>
<feature type="compositionally biased region" description="Polar residues" evidence="1">
    <location>
        <begin position="39"/>
        <end position="61"/>
    </location>
</feature>
<organism evidence="3 4">
    <name type="scientific">Trichinella pseudospiralis</name>
    <name type="common">Parasitic roundworm</name>
    <dbReference type="NCBI Taxonomy" id="6337"/>
    <lineage>
        <taxon>Eukaryota</taxon>
        <taxon>Metazoa</taxon>
        <taxon>Ecdysozoa</taxon>
        <taxon>Nematoda</taxon>
        <taxon>Enoplea</taxon>
        <taxon>Dorylaimia</taxon>
        <taxon>Trichinellida</taxon>
        <taxon>Trichinellidae</taxon>
        <taxon>Trichinella</taxon>
    </lineage>
</organism>
<sequence>MARRFVALGNALIKISGKSVISGFQKRCHNTSSSSKTSANYSDWTKSTSTRNLENNGRTLS</sequence>
<evidence type="ECO:0000313" key="3">
    <source>
        <dbReference type="EMBL" id="KRY80963.1"/>
    </source>
</evidence>
<dbReference type="EMBL" id="JYDT01000285">
    <property type="protein sequence ID" value="KRY80963.1"/>
    <property type="molecule type" value="Genomic_DNA"/>
</dbReference>